<name>A0A3B0SKR8_9ZZZZ</name>
<dbReference type="CDD" id="cd01949">
    <property type="entry name" value="GGDEF"/>
    <property type="match status" value="1"/>
</dbReference>
<dbReference type="SMART" id="SM00267">
    <property type="entry name" value="GGDEF"/>
    <property type="match status" value="1"/>
</dbReference>
<dbReference type="SUPFAM" id="SSF55073">
    <property type="entry name" value="Nucleotide cyclase"/>
    <property type="match status" value="1"/>
</dbReference>
<dbReference type="InterPro" id="IPR000160">
    <property type="entry name" value="GGDEF_dom"/>
</dbReference>
<dbReference type="NCBIfam" id="TIGR00254">
    <property type="entry name" value="GGDEF"/>
    <property type="match status" value="1"/>
</dbReference>
<dbReference type="InterPro" id="IPR029787">
    <property type="entry name" value="Nucleotide_cyclase"/>
</dbReference>
<dbReference type="InterPro" id="IPR043128">
    <property type="entry name" value="Rev_trsase/Diguanyl_cyclase"/>
</dbReference>
<dbReference type="PANTHER" id="PTHR44757:SF2">
    <property type="entry name" value="BIOFILM ARCHITECTURE MAINTENANCE PROTEIN MBAA"/>
    <property type="match status" value="1"/>
</dbReference>
<dbReference type="Pfam" id="PF00990">
    <property type="entry name" value="GGDEF"/>
    <property type="match status" value="1"/>
</dbReference>
<feature type="domain" description="EAL" evidence="1">
    <location>
        <begin position="208"/>
        <end position="463"/>
    </location>
</feature>
<dbReference type="SMART" id="SM00052">
    <property type="entry name" value="EAL"/>
    <property type="match status" value="1"/>
</dbReference>
<dbReference type="FunFam" id="3.30.70.270:FF:000001">
    <property type="entry name" value="Diguanylate cyclase domain protein"/>
    <property type="match status" value="1"/>
</dbReference>
<dbReference type="InterPro" id="IPR052155">
    <property type="entry name" value="Biofilm_reg_signaling"/>
</dbReference>
<dbReference type="PROSITE" id="PS50883">
    <property type="entry name" value="EAL"/>
    <property type="match status" value="1"/>
</dbReference>
<dbReference type="PANTHER" id="PTHR44757">
    <property type="entry name" value="DIGUANYLATE CYCLASE DGCP"/>
    <property type="match status" value="1"/>
</dbReference>
<dbReference type="CDD" id="cd01948">
    <property type="entry name" value="EAL"/>
    <property type="match status" value="1"/>
</dbReference>
<accession>A0A3B0SKR8</accession>
<dbReference type="PROSITE" id="PS50887">
    <property type="entry name" value="GGDEF"/>
    <property type="match status" value="1"/>
</dbReference>
<evidence type="ECO:0000259" key="1">
    <source>
        <dbReference type="PROSITE" id="PS50883"/>
    </source>
</evidence>
<reference evidence="3" key="1">
    <citation type="submission" date="2018-06" db="EMBL/GenBank/DDBJ databases">
        <authorList>
            <person name="Zhirakovskaya E."/>
        </authorList>
    </citation>
    <scope>NUCLEOTIDE SEQUENCE</scope>
</reference>
<dbReference type="AlphaFoldDB" id="A0A3B0SKR8"/>
<protein>
    <submittedName>
        <fullName evidence="3">Diguanylate cyclase/phosphodiesterase (GGDEF &amp; EAL domains) with PAS/PAC sensor(S)</fullName>
    </submittedName>
</protein>
<dbReference type="SUPFAM" id="SSF141868">
    <property type="entry name" value="EAL domain-like"/>
    <property type="match status" value="1"/>
</dbReference>
<dbReference type="Gene3D" id="3.20.20.450">
    <property type="entry name" value="EAL domain"/>
    <property type="match status" value="1"/>
</dbReference>
<feature type="domain" description="GGDEF" evidence="2">
    <location>
        <begin position="66"/>
        <end position="199"/>
    </location>
</feature>
<dbReference type="EMBL" id="UOEI01000414">
    <property type="protein sequence ID" value="VAW05000.1"/>
    <property type="molecule type" value="Genomic_DNA"/>
</dbReference>
<dbReference type="Pfam" id="PF00563">
    <property type="entry name" value="EAL"/>
    <property type="match status" value="1"/>
</dbReference>
<dbReference type="InterPro" id="IPR035919">
    <property type="entry name" value="EAL_sf"/>
</dbReference>
<dbReference type="Gene3D" id="3.30.70.270">
    <property type="match status" value="1"/>
</dbReference>
<evidence type="ECO:0000259" key="2">
    <source>
        <dbReference type="PROSITE" id="PS50887"/>
    </source>
</evidence>
<evidence type="ECO:0000313" key="3">
    <source>
        <dbReference type="EMBL" id="VAW05000.1"/>
    </source>
</evidence>
<proteinExistence type="predicted"/>
<gene>
    <name evidence="3" type="ORF">MNBD_ACTINO01-1990</name>
</gene>
<dbReference type="InterPro" id="IPR001633">
    <property type="entry name" value="EAL_dom"/>
</dbReference>
<sequence>MLIVAVLIGVVAVAGAAVGIVYLLKRRSDGLLGYLAQYDQLTGLINRSLFQDRLNSAIARARREGGLVTVMFLDIDGFKDVNDRFGHSVGDELLRQVAARLVACLRETDTVARIGGDEFTIVLEGGKRVEDAGQVAMKILKTIGSPYQVGNKELIVTASIGIAMYPLDGETYGELIKGADTAMYQSKAAGRNTYQYFTRALRDRTSDRIQLMEDLRDAIDSGTQLRIEYQPKVDVARGVVVGFEALIRWDHPERGLLMPGSFVPLAEESNMIVSMTEWLIDEACLDMRSWMDQGMRPMRVAVNSSERLFRDANLVELIAVALAAADLDPRHLEVEVTERTLTQESERAGRAIERLADMGVKVSIDDFGTGYSSLRHLQSLPISSLKIDDTFVRDAHHRPESAAVADAVISIARCFGLEVIAEGVETQEELSMMRSLGCNRVQGYLIARPLHPNDVMAFVDSYDKTLSFARSEALD</sequence>
<organism evidence="3">
    <name type="scientific">hydrothermal vent metagenome</name>
    <dbReference type="NCBI Taxonomy" id="652676"/>
    <lineage>
        <taxon>unclassified sequences</taxon>
        <taxon>metagenomes</taxon>
        <taxon>ecological metagenomes</taxon>
    </lineage>
</organism>